<protein>
    <submittedName>
        <fullName evidence="1">Uncharacterized protein</fullName>
    </submittedName>
</protein>
<gene>
    <name evidence="1" type="ORF">KI387_002027</name>
</gene>
<keyword evidence="2" id="KW-1185">Reference proteome</keyword>
<dbReference type="AlphaFoldDB" id="A0AA38GU55"/>
<feature type="non-terminal residue" evidence="1">
    <location>
        <position position="1"/>
    </location>
</feature>
<evidence type="ECO:0000313" key="2">
    <source>
        <dbReference type="Proteomes" id="UP000824469"/>
    </source>
</evidence>
<name>A0AA38GU55_TAXCH</name>
<proteinExistence type="predicted"/>
<comment type="caution">
    <text evidence="1">The sequence shown here is derived from an EMBL/GenBank/DDBJ whole genome shotgun (WGS) entry which is preliminary data.</text>
</comment>
<reference evidence="1 2" key="1">
    <citation type="journal article" date="2021" name="Nat. Plants">
        <title>The Taxus genome provides insights into paclitaxel biosynthesis.</title>
        <authorList>
            <person name="Xiong X."/>
            <person name="Gou J."/>
            <person name="Liao Q."/>
            <person name="Li Y."/>
            <person name="Zhou Q."/>
            <person name="Bi G."/>
            <person name="Li C."/>
            <person name="Du R."/>
            <person name="Wang X."/>
            <person name="Sun T."/>
            <person name="Guo L."/>
            <person name="Liang H."/>
            <person name="Lu P."/>
            <person name="Wu Y."/>
            <person name="Zhang Z."/>
            <person name="Ro D.K."/>
            <person name="Shang Y."/>
            <person name="Huang S."/>
            <person name="Yan J."/>
        </authorList>
    </citation>
    <scope>NUCLEOTIDE SEQUENCE [LARGE SCALE GENOMIC DNA]</scope>
    <source>
        <strain evidence="1">Ta-2019</strain>
    </source>
</reference>
<evidence type="ECO:0000313" key="1">
    <source>
        <dbReference type="EMBL" id="KAH9329919.1"/>
    </source>
</evidence>
<dbReference type="EMBL" id="JAHRHJ020000001">
    <property type="protein sequence ID" value="KAH9329919.1"/>
    <property type="molecule type" value="Genomic_DNA"/>
</dbReference>
<sequence>LCGYDVEKSLNRLLEMAAISSEVHYEDLAAGESSVSCSTEKDGLVRISFQAMSESFPERDQDELLNAQQ</sequence>
<dbReference type="Proteomes" id="UP000824469">
    <property type="component" value="Unassembled WGS sequence"/>
</dbReference>
<accession>A0AA38GU55</accession>
<organism evidence="1 2">
    <name type="scientific">Taxus chinensis</name>
    <name type="common">Chinese yew</name>
    <name type="synonym">Taxus wallichiana var. chinensis</name>
    <dbReference type="NCBI Taxonomy" id="29808"/>
    <lineage>
        <taxon>Eukaryota</taxon>
        <taxon>Viridiplantae</taxon>
        <taxon>Streptophyta</taxon>
        <taxon>Embryophyta</taxon>
        <taxon>Tracheophyta</taxon>
        <taxon>Spermatophyta</taxon>
        <taxon>Pinopsida</taxon>
        <taxon>Pinidae</taxon>
        <taxon>Conifers II</taxon>
        <taxon>Cupressales</taxon>
        <taxon>Taxaceae</taxon>
        <taxon>Taxus</taxon>
    </lineage>
</organism>
<feature type="non-terminal residue" evidence="1">
    <location>
        <position position="69"/>
    </location>
</feature>